<dbReference type="AlphaFoldDB" id="A0A9K3DBN0"/>
<accession>A0A9K3DBN0</accession>
<sequence length="317" mass="35935">MYNPLSHHSISPLSAGVDQCIIACACCNQCQVVYSYQGGYHLAAYHQRKARERTWNRPAEYEHCTSHKDTCPLVTGMVVHIRNHFICVSHPDLEHSSFSTALDDNLTLWCGPDTETWEIVSQGGGLVAHCEVETVRGPPGFFMYNCSPVVIGGTVYAVLRSKTAQGDRRLFALSLDTYSWRETAQPSGTAILTDVPEKCILEGEIHFISWRQTAYSINHWIYSPETDTWREIVVEVKRCRIDPNCVCVIHDTIYMVGTISLCGTYTSEGGWVWVEKRERRPYPHHKLQSVVPLGRFIVAYDKDHTRKGSVECDVYDT</sequence>
<protein>
    <submittedName>
        <fullName evidence="1">Uncharacterized protein</fullName>
    </submittedName>
</protein>
<organism evidence="1 2">
    <name type="scientific">Kipferlia bialata</name>
    <dbReference type="NCBI Taxonomy" id="797122"/>
    <lineage>
        <taxon>Eukaryota</taxon>
        <taxon>Metamonada</taxon>
        <taxon>Carpediemonas-like organisms</taxon>
        <taxon>Kipferlia</taxon>
    </lineage>
</organism>
<dbReference type="SUPFAM" id="SSF117281">
    <property type="entry name" value="Kelch motif"/>
    <property type="match status" value="1"/>
</dbReference>
<evidence type="ECO:0000313" key="1">
    <source>
        <dbReference type="EMBL" id="GIQ91285.1"/>
    </source>
</evidence>
<dbReference type="EMBL" id="BDIP01007449">
    <property type="protein sequence ID" value="GIQ91285.1"/>
    <property type="molecule type" value="Genomic_DNA"/>
</dbReference>
<feature type="non-terminal residue" evidence="1">
    <location>
        <position position="1"/>
    </location>
</feature>
<proteinExistence type="predicted"/>
<dbReference type="InterPro" id="IPR015915">
    <property type="entry name" value="Kelch-typ_b-propeller"/>
</dbReference>
<gene>
    <name evidence="1" type="ORF">KIPB_014465</name>
</gene>
<name>A0A9K3DBN0_9EUKA</name>
<evidence type="ECO:0000313" key="2">
    <source>
        <dbReference type="Proteomes" id="UP000265618"/>
    </source>
</evidence>
<dbReference type="Gene3D" id="2.120.10.80">
    <property type="entry name" value="Kelch-type beta propeller"/>
    <property type="match status" value="1"/>
</dbReference>
<dbReference type="Proteomes" id="UP000265618">
    <property type="component" value="Unassembled WGS sequence"/>
</dbReference>
<keyword evidence="2" id="KW-1185">Reference proteome</keyword>
<comment type="caution">
    <text evidence="1">The sequence shown here is derived from an EMBL/GenBank/DDBJ whole genome shotgun (WGS) entry which is preliminary data.</text>
</comment>
<reference evidence="1 2" key="1">
    <citation type="journal article" date="2018" name="PLoS ONE">
        <title>The draft genome of Kipferlia bialata reveals reductive genome evolution in fornicate parasites.</title>
        <authorList>
            <person name="Tanifuji G."/>
            <person name="Takabayashi S."/>
            <person name="Kume K."/>
            <person name="Takagi M."/>
            <person name="Nakayama T."/>
            <person name="Kamikawa R."/>
            <person name="Inagaki Y."/>
            <person name="Hashimoto T."/>
        </authorList>
    </citation>
    <scope>NUCLEOTIDE SEQUENCE [LARGE SCALE GENOMIC DNA]</scope>
    <source>
        <strain evidence="1">NY0173</strain>
    </source>
</reference>